<dbReference type="InterPro" id="IPR001789">
    <property type="entry name" value="Sig_transdc_resp-reg_receiver"/>
</dbReference>
<evidence type="ECO:0000313" key="5">
    <source>
        <dbReference type="Proteomes" id="UP000572680"/>
    </source>
</evidence>
<name>A0A7W3LQH3_ACTNM</name>
<dbReference type="PROSITE" id="PS50110">
    <property type="entry name" value="RESPONSE_REGULATORY"/>
    <property type="match status" value="1"/>
</dbReference>
<dbReference type="InterPro" id="IPR011006">
    <property type="entry name" value="CheY-like_superfamily"/>
</dbReference>
<dbReference type="Gene3D" id="3.40.50.2300">
    <property type="match status" value="1"/>
</dbReference>
<dbReference type="SUPFAM" id="SSF52172">
    <property type="entry name" value="CheY-like"/>
    <property type="match status" value="1"/>
</dbReference>
<dbReference type="InterPro" id="IPR036457">
    <property type="entry name" value="PPM-type-like_dom_sf"/>
</dbReference>
<keyword evidence="1" id="KW-0378">Hydrolase</keyword>
<organism evidence="4 5">
    <name type="scientific">Actinomadura namibiensis</name>
    <dbReference type="NCBI Taxonomy" id="182080"/>
    <lineage>
        <taxon>Bacteria</taxon>
        <taxon>Bacillati</taxon>
        <taxon>Actinomycetota</taxon>
        <taxon>Actinomycetes</taxon>
        <taxon>Streptosporangiales</taxon>
        <taxon>Thermomonosporaceae</taxon>
        <taxon>Actinomadura</taxon>
    </lineage>
</organism>
<dbReference type="EMBL" id="JACJIA010000005">
    <property type="protein sequence ID" value="MBA8952403.1"/>
    <property type="molecule type" value="Genomic_DNA"/>
</dbReference>
<dbReference type="Pfam" id="PF07228">
    <property type="entry name" value="SpoIIE"/>
    <property type="match status" value="1"/>
</dbReference>
<feature type="domain" description="Response regulatory" evidence="3">
    <location>
        <begin position="17"/>
        <end position="134"/>
    </location>
</feature>
<comment type="caution">
    <text evidence="4">The sequence shown here is derived from an EMBL/GenBank/DDBJ whole genome shotgun (WGS) entry which is preliminary data.</text>
</comment>
<dbReference type="SMART" id="SM00448">
    <property type="entry name" value="REC"/>
    <property type="match status" value="1"/>
</dbReference>
<dbReference type="SMART" id="SM00331">
    <property type="entry name" value="PP2C_SIG"/>
    <property type="match status" value="1"/>
</dbReference>
<dbReference type="GO" id="GO:0016791">
    <property type="term" value="F:phosphatase activity"/>
    <property type="evidence" value="ECO:0007669"/>
    <property type="project" value="TreeGrafter"/>
</dbReference>
<keyword evidence="5" id="KW-1185">Reference proteome</keyword>
<dbReference type="Gene3D" id="3.60.40.10">
    <property type="entry name" value="PPM-type phosphatase domain"/>
    <property type="match status" value="1"/>
</dbReference>
<dbReference type="InterPro" id="IPR001932">
    <property type="entry name" value="PPM-type_phosphatase-like_dom"/>
</dbReference>
<sequence length="401" mass="41610">MTAAWAPGALEGGGLGRLLLVEDDAGDALLIEEFLADSGLRAELTWVRSLAQAREVLAGGDSPGCVLLDLHLPDAQGLEGLHAMLAAAPRAAVIVLTGLAEEEAGLTAVAVGAQDYLVKGQLEPQWLGRAIRYAAQRKQVALSAAELQAERLRAAENARLERGLLPRPLISSDRPDVVTRYRPGRAHSLLGGDFFDVVESADGALHAVIGDVAGHGAAEAAMGVCLRVAWRSFVLAGLSGARLVGLLEDLLLAERDDTEAFVTLTSVTLPPERDRALIVRAGHPGLLCYDSAGGVHLVEPPGGIALGMVPGLGGWSEEEVPLPPGGGLVLFTDGLFEGRTGPDGERLDLTGLLGLARAAAGPGMDSEAFVDALVDGAEAASADHDGLEDDVAVIHLGWRRP</sequence>
<accession>A0A7W3LQH3</accession>
<evidence type="ECO:0000256" key="2">
    <source>
        <dbReference type="PROSITE-ProRule" id="PRU00169"/>
    </source>
</evidence>
<dbReference type="InterPro" id="IPR052016">
    <property type="entry name" value="Bact_Sigma-Reg"/>
</dbReference>
<feature type="modified residue" description="4-aspartylphosphate" evidence="2">
    <location>
        <position position="69"/>
    </location>
</feature>
<evidence type="ECO:0000313" key="4">
    <source>
        <dbReference type="EMBL" id="MBA8952403.1"/>
    </source>
</evidence>
<dbReference type="AlphaFoldDB" id="A0A7W3LQH3"/>
<dbReference type="RefSeq" id="WP_182844709.1">
    <property type="nucleotide sequence ID" value="NZ_BAAALP010000032.1"/>
</dbReference>
<evidence type="ECO:0000259" key="3">
    <source>
        <dbReference type="PROSITE" id="PS50110"/>
    </source>
</evidence>
<dbReference type="CDD" id="cd00156">
    <property type="entry name" value="REC"/>
    <property type="match status" value="1"/>
</dbReference>
<dbReference type="PANTHER" id="PTHR43156:SF2">
    <property type="entry name" value="STAGE II SPORULATION PROTEIN E"/>
    <property type="match status" value="1"/>
</dbReference>
<gene>
    <name evidence="4" type="ORF">HNR61_004049</name>
</gene>
<reference evidence="4 5" key="1">
    <citation type="submission" date="2020-08" db="EMBL/GenBank/DDBJ databases">
        <title>Genomic Encyclopedia of Type Strains, Phase IV (KMG-IV): sequencing the most valuable type-strain genomes for metagenomic binning, comparative biology and taxonomic classification.</title>
        <authorList>
            <person name="Goeker M."/>
        </authorList>
    </citation>
    <scope>NUCLEOTIDE SEQUENCE [LARGE SCALE GENOMIC DNA]</scope>
    <source>
        <strain evidence="4 5">DSM 44197</strain>
    </source>
</reference>
<proteinExistence type="predicted"/>
<evidence type="ECO:0000256" key="1">
    <source>
        <dbReference type="ARBA" id="ARBA00022801"/>
    </source>
</evidence>
<keyword evidence="2" id="KW-0597">Phosphoprotein</keyword>
<dbReference type="GO" id="GO:0000160">
    <property type="term" value="P:phosphorelay signal transduction system"/>
    <property type="evidence" value="ECO:0007669"/>
    <property type="project" value="InterPro"/>
</dbReference>
<dbReference type="PANTHER" id="PTHR43156">
    <property type="entry name" value="STAGE II SPORULATION PROTEIN E-RELATED"/>
    <property type="match status" value="1"/>
</dbReference>
<protein>
    <submittedName>
        <fullName evidence="4">Serine phosphatase RsbU (Regulator of sigma subunit)</fullName>
    </submittedName>
</protein>
<dbReference type="Proteomes" id="UP000572680">
    <property type="component" value="Unassembled WGS sequence"/>
</dbReference>
<dbReference type="Pfam" id="PF00072">
    <property type="entry name" value="Response_reg"/>
    <property type="match status" value="1"/>
</dbReference>